<keyword evidence="2" id="KW-1185">Reference proteome</keyword>
<reference evidence="2" key="1">
    <citation type="submission" date="2016-10" db="EMBL/GenBank/DDBJ databases">
        <authorList>
            <person name="Varghese N."/>
            <person name="Submissions S."/>
        </authorList>
    </citation>
    <scope>NUCLEOTIDE SEQUENCE [LARGE SCALE GENOMIC DNA]</scope>
    <source>
        <strain evidence="2">GAS106B</strain>
    </source>
</reference>
<dbReference type="Pfam" id="PF10134">
    <property type="entry name" value="RPA"/>
    <property type="match status" value="1"/>
</dbReference>
<sequence length="303" mass="34268">MQPRDYAAPEKEPTDLRAQRDFFIADRLGCALKADIASMEVPIFSLSTRRDLSIGHWESQDGTRRVTVTPSVLGRATQHDKDVLIYLTSQLVAGADRQQAGVDNRKIRFTAYDFLKTTGRGTSGAEYKALATSLDRLHGTSIKTNIATGGVRIEDTFNLIERWTTVSRCDRPETMSALEVVLSDWLVNAIRSFEVLTLHKAYFSLRKPLERRLYELARKHCGHQPTAQIGLDLLRRKAGSKATLKEFRRMLREIVLADSLPEYRLFLNMRDTVTIYTRDNRKLARAVLGKVTDLGSIVLSPTE</sequence>
<accession>A0A1H0Z542</accession>
<organism evidence="1 2">
    <name type="scientific">Paraburkholderia fungorum</name>
    <dbReference type="NCBI Taxonomy" id="134537"/>
    <lineage>
        <taxon>Bacteria</taxon>
        <taxon>Pseudomonadati</taxon>
        <taxon>Pseudomonadota</taxon>
        <taxon>Betaproteobacteria</taxon>
        <taxon>Burkholderiales</taxon>
        <taxon>Burkholderiaceae</taxon>
        <taxon>Paraburkholderia</taxon>
    </lineage>
</organism>
<evidence type="ECO:0000313" key="1">
    <source>
        <dbReference type="EMBL" id="SDQ22627.1"/>
    </source>
</evidence>
<protein>
    <submittedName>
        <fullName evidence="1">Plasmid replication initiator protein</fullName>
    </submittedName>
</protein>
<dbReference type="EMBL" id="FNKP01000001">
    <property type="protein sequence ID" value="SDQ22627.1"/>
    <property type="molecule type" value="Genomic_DNA"/>
</dbReference>
<dbReference type="InterPro" id="IPR018777">
    <property type="entry name" value="Replication_initiator_prot_A"/>
</dbReference>
<proteinExistence type="predicted"/>
<dbReference type="AlphaFoldDB" id="A0A1H0Z542"/>
<evidence type="ECO:0000313" key="2">
    <source>
        <dbReference type="Proteomes" id="UP000183487"/>
    </source>
</evidence>
<dbReference type="Proteomes" id="UP000183487">
    <property type="component" value="Unassembled WGS sequence"/>
</dbReference>
<gene>
    <name evidence="1" type="ORF">SAMN05443245_0460</name>
</gene>
<name>A0A1H0Z542_9BURK</name>